<dbReference type="Proteomes" id="UP000887565">
    <property type="component" value="Unplaced"/>
</dbReference>
<dbReference type="PANTHER" id="PTHR10338:SF108">
    <property type="entry name" value="INTER-ALPHA-TRYPSIN INHIBITOR HEAVY CHAIN H4-LIKE PROTEIN"/>
    <property type="match status" value="1"/>
</dbReference>
<proteinExistence type="predicted"/>
<evidence type="ECO:0000313" key="2">
    <source>
        <dbReference type="WBParaSite" id="nRc.2.0.1.t30527-RA"/>
    </source>
</evidence>
<keyword evidence="1" id="KW-1185">Reference proteome</keyword>
<dbReference type="AlphaFoldDB" id="A0A915JXV2"/>
<evidence type="ECO:0000313" key="1">
    <source>
        <dbReference type="Proteomes" id="UP000887565"/>
    </source>
</evidence>
<sequence>FYAEIASPLLSDVKFHYLNGTVDVNSLVQLGEYNYYDGGELIVIGKLVNDSTEPRVPAAASKTTTEGPQIVNPLFDVQVTARVASGAPSSARRTFSAGAVACCLRPWCPWPWPPSPPLPEPVPEKVEPSTSLQGFIERMWAYLTVKKLLKQYELEPKDNEAKKAEALRLSLKYELIRLPAASLQL</sequence>
<dbReference type="PANTHER" id="PTHR10338">
    <property type="entry name" value="INTER-ALPHA-TRYPSIN INHIBITOR HEAVY CHAIN FAMILY MEMBER"/>
    <property type="match status" value="1"/>
</dbReference>
<organism evidence="1 2">
    <name type="scientific">Romanomermis culicivorax</name>
    <name type="common">Nematode worm</name>
    <dbReference type="NCBI Taxonomy" id="13658"/>
    <lineage>
        <taxon>Eukaryota</taxon>
        <taxon>Metazoa</taxon>
        <taxon>Ecdysozoa</taxon>
        <taxon>Nematoda</taxon>
        <taxon>Enoplea</taxon>
        <taxon>Dorylaimia</taxon>
        <taxon>Mermithida</taxon>
        <taxon>Mermithoidea</taxon>
        <taxon>Mermithidae</taxon>
        <taxon>Romanomermis</taxon>
    </lineage>
</organism>
<accession>A0A915JXV2</accession>
<protein>
    <submittedName>
        <fullName evidence="2">Uncharacterized protein</fullName>
    </submittedName>
</protein>
<dbReference type="InterPro" id="IPR050934">
    <property type="entry name" value="ITIH"/>
</dbReference>
<dbReference type="WBParaSite" id="nRc.2.0.1.t30527-RA">
    <property type="protein sequence ID" value="nRc.2.0.1.t30527-RA"/>
    <property type="gene ID" value="nRc.2.0.1.g30527"/>
</dbReference>
<name>A0A915JXV2_ROMCU</name>
<reference evidence="2" key="1">
    <citation type="submission" date="2022-11" db="UniProtKB">
        <authorList>
            <consortium name="WormBaseParasite"/>
        </authorList>
    </citation>
    <scope>IDENTIFICATION</scope>
</reference>